<evidence type="ECO:0000256" key="3">
    <source>
        <dbReference type="ARBA" id="ARBA00023315"/>
    </source>
</evidence>
<keyword evidence="2 4" id="KW-0808">Transferase</keyword>
<comment type="catalytic activity">
    <reaction evidence="4">
        <text>L-phenylalanyl-tRNA(Phe) + an N-terminal L-alpha-aminoacyl-[protein] = an N-terminal L-phenylalanyl-L-alpha-aminoacyl-[protein] + tRNA(Phe)</text>
        <dbReference type="Rhea" id="RHEA:43632"/>
        <dbReference type="Rhea" id="RHEA-COMP:9668"/>
        <dbReference type="Rhea" id="RHEA-COMP:9699"/>
        <dbReference type="Rhea" id="RHEA-COMP:10636"/>
        <dbReference type="Rhea" id="RHEA-COMP:10637"/>
        <dbReference type="ChEBI" id="CHEBI:78442"/>
        <dbReference type="ChEBI" id="CHEBI:78531"/>
        <dbReference type="ChEBI" id="CHEBI:78597"/>
        <dbReference type="ChEBI" id="CHEBI:83561"/>
        <dbReference type="EC" id="2.3.2.6"/>
    </reaction>
</comment>
<dbReference type="HAMAP" id="MF_00688">
    <property type="entry name" value="Leu_Phe_trans"/>
    <property type="match status" value="1"/>
</dbReference>
<dbReference type="InterPro" id="IPR004616">
    <property type="entry name" value="Leu/Phe-tRNA_Trfase"/>
</dbReference>
<accession>A0A7W7INW9</accession>
<dbReference type="AlphaFoldDB" id="A0A7W7INW9"/>
<dbReference type="GO" id="GO:0008914">
    <property type="term" value="F:leucyl-tRNA--protein transferase activity"/>
    <property type="evidence" value="ECO:0007669"/>
    <property type="project" value="UniProtKB-UniRule"/>
</dbReference>
<dbReference type="FunFam" id="3.40.630.70:FF:000001">
    <property type="entry name" value="Leucyl/phenylalanyl-tRNA--protein transferase"/>
    <property type="match status" value="1"/>
</dbReference>
<dbReference type="InterPro" id="IPR016181">
    <property type="entry name" value="Acyl_CoA_acyltransferase"/>
</dbReference>
<dbReference type="PANTHER" id="PTHR30098">
    <property type="entry name" value="LEUCYL/PHENYLALANYL-TRNA--PROTEIN TRANSFERASE"/>
    <property type="match status" value="1"/>
</dbReference>
<evidence type="ECO:0000256" key="2">
    <source>
        <dbReference type="ARBA" id="ARBA00022679"/>
    </source>
</evidence>
<dbReference type="SUPFAM" id="SSF55729">
    <property type="entry name" value="Acyl-CoA N-acyltransferases (Nat)"/>
    <property type="match status" value="1"/>
</dbReference>
<evidence type="ECO:0000313" key="5">
    <source>
        <dbReference type="EMBL" id="MBB4797355.1"/>
    </source>
</evidence>
<comment type="similarity">
    <text evidence="4">Belongs to the L/F-transferase family.</text>
</comment>
<name>A0A7W7INW9_9CAUL</name>
<organism evidence="5 6">
    <name type="scientific">Brevundimonas bullata</name>
    <dbReference type="NCBI Taxonomy" id="13160"/>
    <lineage>
        <taxon>Bacteria</taxon>
        <taxon>Pseudomonadati</taxon>
        <taxon>Pseudomonadota</taxon>
        <taxon>Alphaproteobacteria</taxon>
        <taxon>Caulobacterales</taxon>
        <taxon>Caulobacteraceae</taxon>
        <taxon>Brevundimonas</taxon>
    </lineage>
</organism>
<comment type="function">
    <text evidence="4">Functions in the N-end rule pathway of protein degradation where it conjugates Leu, Phe and, less efficiently, Met from aminoacyl-tRNAs to the N-termini of proteins containing an N-terminal arginine or lysine.</text>
</comment>
<keyword evidence="1 4" id="KW-0963">Cytoplasm</keyword>
<dbReference type="GO" id="GO:0030163">
    <property type="term" value="P:protein catabolic process"/>
    <property type="evidence" value="ECO:0007669"/>
    <property type="project" value="UniProtKB-UniRule"/>
</dbReference>
<dbReference type="EC" id="2.3.2.6" evidence="4"/>
<comment type="caution">
    <text evidence="5">The sequence shown here is derived from an EMBL/GenBank/DDBJ whole genome shotgun (WGS) entry which is preliminary data.</text>
</comment>
<evidence type="ECO:0000256" key="1">
    <source>
        <dbReference type="ARBA" id="ARBA00022490"/>
    </source>
</evidence>
<comment type="catalytic activity">
    <reaction evidence="4">
        <text>N-terminal L-lysyl-[protein] + L-leucyl-tRNA(Leu) = N-terminal L-leucyl-L-lysyl-[protein] + tRNA(Leu) + H(+)</text>
        <dbReference type="Rhea" id="RHEA:12340"/>
        <dbReference type="Rhea" id="RHEA-COMP:9613"/>
        <dbReference type="Rhea" id="RHEA-COMP:9622"/>
        <dbReference type="Rhea" id="RHEA-COMP:12670"/>
        <dbReference type="Rhea" id="RHEA-COMP:12671"/>
        <dbReference type="ChEBI" id="CHEBI:15378"/>
        <dbReference type="ChEBI" id="CHEBI:65249"/>
        <dbReference type="ChEBI" id="CHEBI:78442"/>
        <dbReference type="ChEBI" id="CHEBI:78494"/>
        <dbReference type="ChEBI" id="CHEBI:133043"/>
        <dbReference type="EC" id="2.3.2.6"/>
    </reaction>
</comment>
<evidence type="ECO:0000313" key="6">
    <source>
        <dbReference type="Proteomes" id="UP000539957"/>
    </source>
</evidence>
<keyword evidence="3 4" id="KW-0012">Acyltransferase</keyword>
<evidence type="ECO:0000256" key="4">
    <source>
        <dbReference type="HAMAP-Rule" id="MF_00688"/>
    </source>
</evidence>
<dbReference type="Pfam" id="PF03588">
    <property type="entry name" value="Leu_Phe_trans"/>
    <property type="match status" value="1"/>
</dbReference>
<dbReference type="GO" id="GO:0005737">
    <property type="term" value="C:cytoplasm"/>
    <property type="evidence" value="ECO:0007669"/>
    <property type="project" value="UniProtKB-SubCell"/>
</dbReference>
<reference evidence="5 6" key="1">
    <citation type="submission" date="2020-08" db="EMBL/GenBank/DDBJ databases">
        <title>Functional genomics of gut bacteria from endangered species of beetles.</title>
        <authorList>
            <person name="Carlos-Shanley C."/>
        </authorList>
    </citation>
    <scope>NUCLEOTIDE SEQUENCE [LARGE SCALE GENOMIC DNA]</scope>
    <source>
        <strain evidence="5 6">S00123</strain>
    </source>
</reference>
<comment type="subcellular location">
    <subcellularLocation>
        <location evidence="4">Cytoplasm</location>
    </subcellularLocation>
</comment>
<proteinExistence type="inferred from homology"/>
<sequence length="231" mass="25318">MDEPEFSASSLSGVFGPEELLACYAQGVFPMAEARDDPRVFLVEPDQRGVIPLNRFHIPTRLRRTVRGEPFQVRVDTAFAAVLDACAASMPGREDTWINDPIRRLYLELHARGHAHSIECWQDEVLVGGLYGVTLGGAFFGESMFSRARDASKVALVHLVARLRLGGWGLLDAQFLTEHLSQFGAVETPQAAYLRLLKPALRLTPDKSVLSAPLTGAEAVTYALQPTTQAS</sequence>
<comment type="catalytic activity">
    <reaction evidence="4">
        <text>N-terminal L-arginyl-[protein] + L-leucyl-tRNA(Leu) = N-terminal L-leucyl-L-arginyl-[protein] + tRNA(Leu) + H(+)</text>
        <dbReference type="Rhea" id="RHEA:50416"/>
        <dbReference type="Rhea" id="RHEA-COMP:9613"/>
        <dbReference type="Rhea" id="RHEA-COMP:9622"/>
        <dbReference type="Rhea" id="RHEA-COMP:12672"/>
        <dbReference type="Rhea" id="RHEA-COMP:12673"/>
        <dbReference type="ChEBI" id="CHEBI:15378"/>
        <dbReference type="ChEBI" id="CHEBI:64719"/>
        <dbReference type="ChEBI" id="CHEBI:78442"/>
        <dbReference type="ChEBI" id="CHEBI:78494"/>
        <dbReference type="ChEBI" id="CHEBI:133044"/>
        <dbReference type="EC" id="2.3.2.6"/>
    </reaction>
</comment>
<dbReference type="PANTHER" id="PTHR30098:SF2">
    <property type="entry name" value="LEUCYL_PHENYLALANYL-TRNA--PROTEIN TRANSFERASE"/>
    <property type="match status" value="1"/>
</dbReference>
<dbReference type="Gene3D" id="3.40.630.70">
    <property type="entry name" value="Leucyl/phenylalanyl-tRNA-protein transferase, C-terminal domain"/>
    <property type="match status" value="1"/>
</dbReference>
<dbReference type="NCBIfam" id="TIGR00667">
    <property type="entry name" value="aat"/>
    <property type="match status" value="1"/>
</dbReference>
<gene>
    <name evidence="4" type="primary">aat</name>
    <name evidence="5" type="ORF">HNP32_001079</name>
</gene>
<dbReference type="RefSeq" id="WP_184267904.1">
    <property type="nucleotide sequence ID" value="NZ_JACHKY010000002.1"/>
</dbReference>
<keyword evidence="6" id="KW-1185">Reference proteome</keyword>
<protein>
    <recommendedName>
        <fullName evidence="4">Leucyl/phenylalanyl-tRNA--protein transferase</fullName>
        <ecNumber evidence="4">2.3.2.6</ecNumber>
    </recommendedName>
    <alternativeName>
        <fullName evidence="4">L/F-transferase</fullName>
    </alternativeName>
    <alternativeName>
        <fullName evidence="4">Leucyltransferase</fullName>
    </alternativeName>
    <alternativeName>
        <fullName evidence="4">Phenyalanyltransferase</fullName>
    </alternativeName>
</protein>
<dbReference type="Proteomes" id="UP000539957">
    <property type="component" value="Unassembled WGS sequence"/>
</dbReference>
<dbReference type="EMBL" id="JACHKY010000002">
    <property type="protein sequence ID" value="MBB4797355.1"/>
    <property type="molecule type" value="Genomic_DNA"/>
</dbReference>
<dbReference type="InterPro" id="IPR042203">
    <property type="entry name" value="Leu/Phe-tRNA_Trfase_C"/>
</dbReference>